<evidence type="ECO:0000313" key="2">
    <source>
        <dbReference type="Proteomes" id="UP000245207"/>
    </source>
</evidence>
<accession>A0A2U1M6X9</accession>
<gene>
    <name evidence="1" type="ORF">CTI12_AA413510</name>
</gene>
<evidence type="ECO:0000313" key="1">
    <source>
        <dbReference type="EMBL" id="PWA57023.1"/>
    </source>
</evidence>
<name>A0A2U1M6X9_ARTAN</name>
<protein>
    <submittedName>
        <fullName evidence="1">Uncharacterized protein</fullName>
    </submittedName>
</protein>
<reference evidence="1 2" key="1">
    <citation type="journal article" date="2018" name="Mol. Plant">
        <title>The genome of Artemisia annua provides insight into the evolution of Asteraceae family and artemisinin biosynthesis.</title>
        <authorList>
            <person name="Shen Q."/>
            <person name="Zhang L."/>
            <person name="Liao Z."/>
            <person name="Wang S."/>
            <person name="Yan T."/>
            <person name="Shi P."/>
            <person name="Liu M."/>
            <person name="Fu X."/>
            <person name="Pan Q."/>
            <person name="Wang Y."/>
            <person name="Lv Z."/>
            <person name="Lu X."/>
            <person name="Zhang F."/>
            <person name="Jiang W."/>
            <person name="Ma Y."/>
            <person name="Chen M."/>
            <person name="Hao X."/>
            <person name="Li L."/>
            <person name="Tang Y."/>
            <person name="Lv G."/>
            <person name="Zhou Y."/>
            <person name="Sun X."/>
            <person name="Brodelius P.E."/>
            <person name="Rose J.K.C."/>
            <person name="Tang K."/>
        </authorList>
    </citation>
    <scope>NUCLEOTIDE SEQUENCE [LARGE SCALE GENOMIC DNA]</scope>
    <source>
        <strain evidence="2">cv. Huhao1</strain>
        <tissue evidence="1">Leaf</tissue>
    </source>
</reference>
<comment type="caution">
    <text evidence="1">The sequence shown here is derived from an EMBL/GenBank/DDBJ whole genome shotgun (WGS) entry which is preliminary data.</text>
</comment>
<proteinExistence type="predicted"/>
<dbReference type="AlphaFoldDB" id="A0A2U1M6X9"/>
<dbReference type="OrthoDB" id="1303396at2759"/>
<keyword evidence="2" id="KW-1185">Reference proteome</keyword>
<dbReference type="EMBL" id="PKPP01006286">
    <property type="protein sequence ID" value="PWA57023.1"/>
    <property type="molecule type" value="Genomic_DNA"/>
</dbReference>
<organism evidence="1 2">
    <name type="scientific">Artemisia annua</name>
    <name type="common">Sweet wormwood</name>
    <dbReference type="NCBI Taxonomy" id="35608"/>
    <lineage>
        <taxon>Eukaryota</taxon>
        <taxon>Viridiplantae</taxon>
        <taxon>Streptophyta</taxon>
        <taxon>Embryophyta</taxon>
        <taxon>Tracheophyta</taxon>
        <taxon>Spermatophyta</taxon>
        <taxon>Magnoliopsida</taxon>
        <taxon>eudicotyledons</taxon>
        <taxon>Gunneridae</taxon>
        <taxon>Pentapetalae</taxon>
        <taxon>asterids</taxon>
        <taxon>campanulids</taxon>
        <taxon>Asterales</taxon>
        <taxon>Asteraceae</taxon>
        <taxon>Asteroideae</taxon>
        <taxon>Anthemideae</taxon>
        <taxon>Artemisiinae</taxon>
        <taxon>Artemisia</taxon>
    </lineage>
</organism>
<dbReference type="Proteomes" id="UP000245207">
    <property type="component" value="Unassembled WGS sequence"/>
</dbReference>
<sequence length="108" mass="12820">MLLTENTLSKPRHVWEQTSDQLSDDIQTLRRQELNMPNLVMQRERILNLALEKIKEELQRRGSTLKNYPEMPFPDLTNKEDAGNVLIEDELNYNTTELKKNMTSYIQR</sequence>